<comment type="caution">
    <text evidence="2">The sequence shown here is derived from an EMBL/GenBank/DDBJ whole genome shotgun (WGS) entry which is preliminary data.</text>
</comment>
<name>A0A8H3UJH0_VENIN</name>
<gene>
    <name evidence="2" type="ORF">EG327_010308</name>
</gene>
<protein>
    <submittedName>
        <fullName evidence="2">Uncharacterized protein</fullName>
    </submittedName>
</protein>
<keyword evidence="3" id="KW-1185">Reference proteome</keyword>
<evidence type="ECO:0000313" key="3">
    <source>
        <dbReference type="Proteomes" id="UP000490939"/>
    </source>
</evidence>
<evidence type="ECO:0000313" key="2">
    <source>
        <dbReference type="EMBL" id="KAE9970323.1"/>
    </source>
</evidence>
<dbReference type="AlphaFoldDB" id="A0A8H3UJH0"/>
<evidence type="ECO:0000256" key="1">
    <source>
        <dbReference type="SAM" id="SignalP"/>
    </source>
</evidence>
<proteinExistence type="predicted"/>
<reference evidence="2 3" key="1">
    <citation type="submission" date="2019-07" db="EMBL/GenBank/DDBJ databases">
        <title>Venturia inaequalis Genome Resource.</title>
        <authorList>
            <person name="Lichtner F.J."/>
        </authorList>
    </citation>
    <scope>NUCLEOTIDE SEQUENCE [LARGE SCALE GENOMIC DNA]</scope>
    <source>
        <strain evidence="2 3">DMI_063113</strain>
    </source>
</reference>
<dbReference type="Proteomes" id="UP000490939">
    <property type="component" value="Unassembled WGS sequence"/>
</dbReference>
<keyword evidence="1" id="KW-0732">Signal</keyword>
<feature type="chain" id="PRO_5034809213" evidence="1">
    <location>
        <begin position="24"/>
        <end position="185"/>
    </location>
</feature>
<sequence>MHAPLSCLLLSTLVLSHSASSKALSKRNDPTYINRIGLGRVRLNVCSEINYKKCFLGWDPNISYFDHADSIICYDVQRIFSIKSIEIPYGVTCDLYSVFGCNDFKGSTQPPIHKSYKGDSQADLRPAFDKHGGQSVKSLKCQFTGGKIPDPLPQESYAEPVAGNFVAPAKCISPSPWEDCWLHQH</sequence>
<accession>A0A8H3UJH0</accession>
<organism evidence="2 3">
    <name type="scientific">Venturia inaequalis</name>
    <name type="common">Apple scab fungus</name>
    <dbReference type="NCBI Taxonomy" id="5025"/>
    <lineage>
        <taxon>Eukaryota</taxon>
        <taxon>Fungi</taxon>
        <taxon>Dikarya</taxon>
        <taxon>Ascomycota</taxon>
        <taxon>Pezizomycotina</taxon>
        <taxon>Dothideomycetes</taxon>
        <taxon>Pleosporomycetidae</taxon>
        <taxon>Venturiales</taxon>
        <taxon>Venturiaceae</taxon>
        <taxon>Venturia</taxon>
    </lineage>
</organism>
<feature type="signal peptide" evidence="1">
    <location>
        <begin position="1"/>
        <end position="23"/>
    </location>
</feature>
<dbReference type="EMBL" id="WNWR01000726">
    <property type="protein sequence ID" value="KAE9970323.1"/>
    <property type="molecule type" value="Genomic_DNA"/>
</dbReference>